<sequence>MVATLTRDGVLGTTMYSEDLYGGAISVYNNNLCKRVKIGQTENGHGGIWVYDRYGENTAFYGHEQ</sequence>
<evidence type="ECO:0000313" key="1">
    <source>
        <dbReference type="EMBL" id="GAJ15243.1"/>
    </source>
</evidence>
<comment type="caution">
    <text evidence="1">The sequence shown here is derived from an EMBL/GenBank/DDBJ whole genome shotgun (WGS) entry which is preliminary data.</text>
</comment>
<organism evidence="1">
    <name type="scientific">marine sediment metagenome</name>
    <dbReference type="NCBI Taxonomy" id="412755"/>
    <lineage>
        <taxon>unclassified sequences</taxon>
        <taxon>metagenomes</taxon>
        <taxon>ecological metagenomes</taxon>
    </lineage>
</organism>
<protein>
    <submittedName>
        <fullName evidence="1">Uncharacterized protein</fullName>
    </submittedName>
</protein>
<proteinExistence type="predicted"/>
<accession>X1UCJ2</accession>
<name>X1UCJ2_9ZZZZ</name>
<dbReference type="AlphaFoldDB" id="X1UCJ2"/>
<dbReference type="EMBL" id="BARW01027381">
    <property type="protein sequence ID" value="GAJ15243.1"/>
    <property type="molecule type" value="Genomic_DNA"/>
</dbReference>
<reference evidence="1" key="1">
    <citation type="journal article" date="2014" name="Front. Microbiol.">
        <title>High frequency of phylogenetically diverse reductive dehalogenase-homologous genes in deep subseafloor sedimentary metagenomes.</title>
        <authorList>
            <person name="Kawai M."/>
            <person name="Futagami T."/>
            <person name="Toyoda A."/>
            <person name="Takaki Y."/>
            <person name="Nishi S."/>
            <person name="Hori S."/>
            <person name="Arai W."/>
            <person name="Tsubouchi T."/>
            <person name="Morono Y."/>
            <person name="Uchiyama I."/>
            <person name="Ito T."/>
            <person name="Fujiyama A."/>
            <person name="Inagaki F."/>
            <person name="Takami H."/>
        </authorList>
    </citation>
    <scope>NUCLEOTIDE SEQUENCE</scope>
    <source>
        <strain evidence="1">Expedition CK06-06</strain>
    </source>
</reference>
<gene>
    <name evidence="1" type="ORF">S12H4_44440</name>
</gene>